<dbReference type="PANTHER" id="PTHR46862">
    <property type="entry name" value="OS07G0661900 PROTEIN"/>
    <property type="match status" value="1"/>
</dbReference>
<accession>A0ABN9TNQ5</accession>
<dbReference type="EMBL" id="CAUYUJ010014922">
    <property type="protein sequence ID" value="CAK0847704.1"/>
    <property type="molecule type" value="Genomic_DNA"/>
</dbReference>
<reference evidence="4" key="1">
    <citation type="submission" date="2023-10" db="EMBL/GenBank/DDBJ databases">
        <authorList>
            <person name="Chen Y."/>
            <person name="Shah S."/>
            <person name="Dougan E. K."/>
            <person name="Thang M."/>
            <person name="Chan C."/>
        </authorList>
    </citation>
    <scope>NUCLEOTIDE SEQUENCE [LARGE SCALE GENOMIC DNA]</scope>
</reference>
<dbReference type="Proteomes" id="UP001189429">
    <property type="component" value="Unassembled WGS sequence"/>
</dbReference>
<protein>
    <recommendedName>
        <fullName evidence="3">PROP1-like PPR domain-containing protein</fullName>
    </recommendedName>
</protein>
<proteinExistence type="predicted"/>
<dbReference type="InterPro" id="IPR002885">
    <property type="entry name" value="PPR_rpt"/>
</dbReference>
<feature type="repeat" description="PPR" evidence="2">
    <location>
        <begin position="58"/>
        <end position="92"/>
    </location>
</feature>
<evidence type="ECO:0000256" key="1">
    <source>
        <dbReference type="ARBA" id="ARBA00022737"/>
    </source>
</evidence>
<dbReference type="Gene3D" id="1.25.40.10">
    <property type="entry name" value="Tetratricopeptide repeat domain"/>
    <property type="match status" value="1"/>
</dbReference>
<keyword evidence="1" id="KW-0677">Repeat</keyword>
<dbReference type="PANTHER" id="PTHR46862:SF5">
    <property type="entry name" value="OS02G0170000 PROTEIN"/>
    <property type="match status" value="1"/>
</dbReference>
<dbReference type="NCBIfam" id="TIGR00756">
    <property type="entry name" value="PPR"/>
    <property type="match status" value="3"/>
</dbReference>
<dbReference type="Pfam" id="PF17177">
    <property type="entry name" value="PPR_long"/>
    <property type="match status" value="1"/>
</dbReference>
<organism evidence="4 5">
    <name type="scientific">Prorocentrum cordatum</name>
    <dbReference type="NCBI Taxonomy" id="2364126"/>
    <lineage>
        <taxon>Eukaryota</taxon>
        <taxon>Sar</taxon>
        <taxon>Alveolata</taxon>
        <taxon>Dinophyceae</taxon>
        <taxon>Prorocentrales</taxon>
        <taxon>Prorocentraceae</taxon>
        <taxon>Prorocentrum</taxon>
    </lineage>
</organism>
<gene>
    <name evidence="4" type="ORF">PCOR1329_LOCUS40837</name>
</gene>
<keyword evidence="5" id="KW-1185">Reference proteome</keyword>
<dbReference type="PROSITE" id="PS51375">
    <property type="entry name" value="PPR"/>
    <property type="match status" value="3"/>
</dbReference>
<evidence type="ECO:0000313" key="4">
    <source>
        <dbReference type="EMBL" id="CAK0847704.1"/>
    </source>
</evidence>
<feature type="repeat" description="PPR" evidence="2">
    <location>
        <begin position="93"/>
        <end position="127"/>
    </location>
</feature>
<feature type="domain" description="PROP1-like PPR" evidence="3">
    <location>
        <begin position="43"/>
        <end position="170"/>
    </location>
</feature>
<name>A0ABN9TNQ5_9DINO</name>
<dbReference type="InterPro" id="IPR033443">
    <property type="entry name" value="PROP1-like_PPR_dom"/>
</dbReference>
<comment type="caution">
    <text evidence="4">The sequence shown here is derived from an EMBL/GenBank/DDBJ whole genome shotgun (WGS) entry which is preliminary data.</text>
</comment>
<feature type="repeat" description="PPR" evidence="2">
    <location>
        <begin position="128"/>
        <end position="162"/>
    </location>
</feature>
<sequence length="199" mass="22373">MEEQTSDHVVEAFVGLREEGMHLCATAYRCIMVAHERTEPVFTLRLYRETVLLGVKIDRVAFNAVLCACSRLGMTKQALELFEQMPELGLVPNGKTYGCLIRVCTGGRKIKQALELFESMRTASIEPNRFTFRDAIRCCVELGKLDEAYDLYREMAPANEVSCSSMRMHILDACRKSVRLSVADRIQADIGPMGLEDGI</sequence>
<evidence type="ECO:0000256" key="2">
    <source>
        <dbReference type="PROSITE-ProRule" id="PRU00708"/>
    </source>
</evidence>
<evidence type="ECO:0000259" key="3">
    <source>
        <dbReference type="Pfam" id="PF17177"/>
    </source>
</evidence>
<evidence type="ECO:0000313" key="5">
    <source>
        <dbReference type="Proteomes" id="UP001189429"/>
    </source>
</evidence>
<dbReference type="InterPro" id="IPR011990">
    <property type="entry name" value="TPR-like_helical_dom_sf"/>
</dbReference>